<name>A0A1L7X147_9HELO</name>
<accession>A0A1L7X147</accession>
<evidence type="ECO:0000313" key="2">
    <source>
        <dbReference type="EMBL" id="CZR58744.1"/>
    </source>
</evidence>
<proteinExistence type="predicted"/>
<reference evidence="2 3" key="1">
    <citation type="submission" date="2016-03" db="EMBL/GenBank/DDBJ databases">
        <authorList>
            <person name="Ploux O."/>
        </authorList>
    </citation>
    <scope>NUCLEOTIDE SEQUENCE [LARGE SCALE GENOMIC DNA]</scope>
    <source>
        <strain evidence="2 3">UAMH 11012</strain>
    </source>
</reference>
<evidence type="ECO:0000256" key="1">
    <source>
        <dbReference type="SAM" id="MobiDB-lite"/>
    </source>
</evidence>
<keyword evidence="3" id="KW-1185">Reference proteome</keyword>
<feature type="compositionally biased region" description="Basic and acidic residues" evidence="1">
    <location>
        <begin position="1"/>
        <end position="10"/>
    </location>
</feature>
<gene>
    <name evidence="2" type="ORF">PAC_08636</name>
</gene>
<protein>
    <submittedName>
        <fullName evidence="2">Uncharacterized protein</fullName>
    </submittedName>
</protein>
<dbReference type="EMBL" id="FJOG01000012">
    <property type="protein sequence ID" value="CZR58744.1"/>
    <property type="molecule type" value="Genomic_DNA"/>
</dbReference>
<sequence length="248" mass="27993">MPSHRSDRRSSPGSSDASPRPESSVMCDVVKQEGGKEECAVVLVVDGINFYETQESCKSLVPKSRKVVKPKILVKVTTSNWLQATINEINGDQTRRYLTILVSQTIEEILFHVSATIGTLRILRCSDKQDTLGELLINGLSTFSSYKLEDWQGRKHKHQLYLGDRVMIKPDLFRSPSWATNKFSEPEVQEKDRIRSYFTSMDDIPMKDPTWWQSWKVVISSMLGLAASGAKILAGFEATAKGVYLQFQ</sequence>
<dbReference type="AlphaFoldDB" id="A0A1L7X147"/>
<dbReference type="Proteomes" id="UP000184330">
    <property type="component" value="Unassembled WGS sequence"/>
</dbReference>
<feature type="compositionally biased region" description="Low complexity" evidence="1">
    <location>
        <begin position="11"/>
        <end position="21"/>
    </location>
</feature>
<feature type="region of interest" description="Disordered" evidence="1">
    <location>
        <begin position="1"/>
        <end position="24"/>
    </location>
</feature>
<organism evidence="2 3">
    <name type="scientific">Phialocephala subalpina</name>
    <dbReference type="NCBI Taxonomy" id="576137"/>
    <lineage>
        <taxon>Eukaryota</taxon>
        <taxon>Fungi</taxon>
        <taxon>Dikarya</taxon>
        <taxon>Ascomycota</taxon>
        <taxon>Pezizomycotina</taxon>
        <taxon>Leotiomycetes</taxon>
        <taxon>Helotiales</taxon>
        <taxon>Mollisiaceae</taxon>
        <taxon>Phialocephala</taxon>
        <taxon>Phialocephala fortinii species complex</taxon>
    </lineage>
</organism>
<evidence type="ECO:0000313" key="3">
    <source>
        <dbReference type="Proteomes" id="UP000184330"/>
    </source>
</evidence>
<dbReference type="OrthoDB" id="5118341at2759"/>